<dbReference type="OrthoDB" id="10600520at2759"/>
<feature type="transmembrane region" description="Helical" evidence="1">
    <location>
        <begin position="84"/>
        <end position="105"/>
    </location>
</feature>
<feature type="transmembrane region" description="Helical" evidence="1">
    <location>
        <begin position="50"/>
        <end position="72"/>
    </location>
</feature>
<comment type="caution">
    <text evidence="2">The sequence shown here is derived from an EMBL/GenBank/DDBJ whole genome shotgun (WGS) entry which is preliminary data.</text>
</comment>
<feature type="non-terminal residue" evidence="2">
    <location>
        <position position="235"/>
    </location>
</feature>
<keyword evidence="1" id="KW-0812">Transmembrane</keyword>
<dbReference type="Proteomes" id="UP000789831">
    <property type="component" value="Unassembled WGS sequence"/>
</dbReference>
<sequence>MIIVITVIPATLLSLTIEKHSSEIDSEYKNNIIIGDVEDYTKDRKLYDRLVTINLSILYYIAIYIFLLVKLWNLRNKISDYKIWLFQGFVGLLMTMAHLSAYMIVKNYDDSQQPIITSTLAFTVILAKERKLIYVCFLMIPIWVISVIALMNYSGRVGGWMCSSKSYRCTAGSQQDPLSSSEGGEICDYVEVSTKIMTSSSSSLLPEAAKLQEQNYNEIIRVPHYGSMRSTIITD</sequence>
<reference evidence="2" key="1">
    <citation type="submission" date="2021-06" db="EMBL/GenBank/DDBJ databases">
        <authorList>
            <person name="Kallberg Y."/>
            <person name="Tangrot J."/>
            <person name="Rosling A."/>
        </authorList>
    </citation>
    <scope>NUCLEOTIDE SEQUENCE</scope>
    <source>
        <strain evidence="2">MT106</strain>
    </source>
</reference>
<dbReference type="EMBL" id="CAJVPL010001349">
    <property type="protein sequence ID" value="CAG8566473.1"/>
    <property type="molecule type" value="Genomic_DNA"/>
</dbReference>
<keyword evidence="3" id="KW-1185">Reference proteome</keyword>
<name>A0A9N9BJM9_9GLOM</name>
<evidence type="ECO:0000256" key="1">
    <source>
        <dbReference type="SAM" id="Phobius"/>
    </source>
</evidence>
<dbReference type="AlphaFoldDB" id="A0A9N9BJM9"/>
<keyword evidence="1" id="KW-1133">Transmembrane helix</keyword>
<feature type="transmembrane region" description="Helical" evidence="1">
    <location>
        <begin position="132"/>
        <end position="151"/>
    </location>
</feature>
<evidence type="ECO:0000313" key="3">
    <source>
        <dbReference type="Proteomes" id="UP000789831"/>
    </source>
</evidence>
<accession>A0A9N9BJM9</accession>
<protein>
    <submittedName>
        <fullName evidence="2">10251_t:CDS:1</fullName>
    </submittedName>
</protein>
<proteinExistence type="predicted"/>
<organism evidence="2 3">
    <name type="scientific">Ambispora gerdemannii</name>
    <dbReference type="NCBI Taxonomy" id="144530"/>
    <lineage>
        <taxon>Eukaryota</taxon>
        <taxon>Fungi</taxon>
        <taxon>Fungi incertae sedis</taxon>
        <taxon>Mucoromycota</taxon>
        <taxon>Glomeromycotina</taxon>
        <taxon>Glomeromycetes</taxon>
        <taxon>Archaeosporales</taxon>
        <taxon>Ambisporaceae</taxon>
        <taxon>Ambispora</taxon>
    </lineage>
</organism>
<evidence type="ECO:0000313" key="2">
    <source>
        <dbReference type="EMBL" id="CAG8566473.1"/>
    </source>
</evidence>
<gene>
    <name evidence="2" type="ORF">AGERDE_LOCUS7417</name>
</gene>
<keyword evidence="1" id="KW-0472">Membrane</keyword>